<evidence type="ECO:0000256" key="1">
    <source>
        <dbReference type="ARBA" id="ARBA00023125"/>
    </source>
</evidence>
<dbReference type="RefSeq" id="WP_150010364.1">
    <property type="nucleotide sequence ID" value="NZ_VWSG01000002.1"/>
</dbReference>
<evidence type="ECO:0000313" key="3">
    <source>
        <dbReference type="EMBL" id="KAA5537772.1"/>
    </source>
</evidence>
<dbReference type="Pfam" id="PF13102">
    <property type="entry name" value="Phage_int_SAM_5"/>
    <property type="match status" value="1"/>
</dbReference>
<dbReference type="InterPro" id="IPR025269">
    <property type="entry name" value="SAM-like_dom"/>
</dbReference>
<accession>A0A5M6CUV6</accession>
<keyword evidence="1" id="KW-0238">DNA-binding</keyword>
<dbReference type="InterPro" id="IPR010998">
    <property type="entry name" value="Integrase_recombinase_N"/>
</dbReference>
<dbReference type="Proteomes" id="UP000325141">
    <property type="component" value="Unassembled WGS sequence"/>
</dbReference>
<reference evidence="3 4" key="1">
    <citation type="submission" date="2019-09" db="EMBL/GenBank/DDBJ databases">
        <title>Genome sequence and assembly of Flavobacterium sp.</title>
        <authorList>
            <person name="Chhetri G."/>
        </authorList>
    </citation>
    <scope>NUCLEOTIDE SEQUENCE [LARGE SCALE GENOMIC DNA]</scope>
    <source>
        <strain evidence="3 4">SNL9</strain>
    </source>
</reference>
<proteinExistence type="predicted"/>
<comment type="caution">
    <text evidence="3">The sequence shown here is derived from an EMBL/GenBank/DDBJ whole genome shotgun (WGS) entry which is preliminary data.</text>
</comment>
<dbReference type="GO" id="GO:0003677">
    <property type="term" value="F:DNA binding"/>
    <property type="evidence" value="ECO:0007669"/>
    <property type="project" value="UniProtKB-KW"/>
</dbReference>
<evidence type="ECO:0000259" key="2">
    <source>
        <dbReference type="Pfam" id="PF13102"/>
    </source>
</evidence>
<evidence type="ECO:0000313" key="4">
    <source>
        <dbReference type="Proteomes" id="UP000325141"/>
    </source>
</evidence>
<gene>
    <name evidence="3" type="ORF">F0460_03670</name>
</gene>
<dbReference type="AlphaFoldDB" id="A0A5M6CUV6"/>
<organism evidence="3 4">
    <name type="scientific">Paenimyroides baculatum</name>
    <dbReference type="NCBI Taxonomy" id="2608000"/>
    <lineage>
        <taxon>Bacteria</taxon>
        <taxon>Pseudomonadati</taxon>
        <taxon>Bacteroidota</taxon>
        <taxon>Flavobacteriia</taxon>
        <taxon>Flavobacteriales</taxon>
        <taxon>Flavobacteriaceae</taxon>
        <taxon>Paenimyroides</taxon>
    </lineage>
</organism>
<dbReference type="Gene3D" id="1.10.150.130">
    <property type="match status" value="1"/>
</dbReference>
<feature type="domain" description="Phage integrase SAM-like" evidence="2">
    <location>
        <begin position="17"/>
        <end position="97"/>
    </location>
</feature>
<keyword evidence="4" id="KW-1185">Reference proteome</keyword>
<dbReference type="EMBL" id="VWSG01000002">
    <property type="protein sequence ID" value="KAA5537772.1"/>
    <property type="molecule type" value="Genomic_DNA"/>
</dbReference>
<name>A0A5M6CUV6_9FLAO</name>
<protein>
    <recommendedName>
        <fullName evidence="2">Phage integrase SAM-like domain-containing protein</fullName>
    </recommendedName>
</protein>
<sequence length="102" mass="12592">MEEFYNPKTNDIKVPHTLVDYIDFYIDYRQHEMKSTSVKKYTTIKHKLERLQLHRKKVILINEVDESFKKEFETYLKSEQYSQNTLQREFKFIKSFCMKLNI</sequence>